<reference evidence="4" key="1">
    <citation type="submission" date="2021-11" db="EMBL/GenBank/DDBJ databases">
        <authorList>
            <person name="Islam A."/>
            <person name="Islam S."/>
            <person name="Flora M.S."/>
            <person name="Rahman M."/>
            <person name="Ziaur R.M."/>
            <person name="Epstein J.H."/>
            <person name="Hassan M."/>
            <person name="Klassen M."/>
            <person name="Woodard K."/>
            <person name="Webb A."/>
            <person name="Webby R.J."/>
            <person name="El Zowalaty M.E."/>
        </authorList>
    </citation>
    <scope>NUCLEOTIDE SEQUENCE</scope>
    <source>
        <strain evidence="4">Pbs3</strain>
    </source>
</reference>
<evidence type="ECO:0000259" key="3">
    <source>
        <dbReference type="Pfam" id="PF22528"/>
    </source>
</evidence>
<feature type="domain" description="Protein arginine N-methyltransferase" evidence="3">
    <location>
        <begin position="229"/>
        <end position="331"/>
    </location>
</feature>
<dbReference type="Pfam" id="PF22528">
    <property type="entry name" value="PRMT_C"/>
    <property type="match status" value="1"/>
</dbReference>
<dbReference type="AlphaFoldDB" id="A0AAU9KWX6"/>
<proteinExistence type="predicted"/>
<organism evidence="4 5">
    <name type="scientific">Peronospora belbahrii</name>
    <dbReference type="NCBI Taxonomy" id="622444"/>
    <lineage>
        <taxon>Eukaryota</taxon>
        <taxon>Sar</taxon>
        <taxon>Stramenopiles</taxon>
        <taxon>Oomycota</taxon>
        <taxon>Peronosporomycetes</taxon>
        <taxon>Peronosporales</taxon>
        <taxon>Peronosporaceae</taxon>
        <taxon>Peronospora</taxon>
    </lineage>
</organism>
<feature type="region of interest" description="Disordered" evidence="2">
    <location>
        <begin position="554"/>
        <end position="573"/>
    </location>
</feature>
<dbReference type="InterPro" id="IPR055135">
    <property type="entry name" value="PRMT_dom"/>
</dbReference>
<keyword evidence="1" id="KW-0949">S-adenosyl-L-methionine</keyword>
<name>A0AAU9KWX6_9STRA</name>
<dbReference type="SUPFAM" id="SSF53335">
    <property type="entry name" value="S-adenosyl-L-methionine-dependent methyltransferases"/>
    <property type="match status" value="1"/>
</dbReference>
<sequence>MYAGIDKYGGTLVGKGEPIESSSAIKIASSNSGLSLDEVIETAAAEETVVVNVPYSYLKDENDTNSTVSGVSKFLLTAQLNPEAGGLMWVEQSSLQNVYKNVVAMSQMTSMLRDKDRNNWNGLIVHVCRHSRSRARLRLRLTDLKVAPEKEEDKDLNTTYHLPRRADILVSELFDSALLREAFSGAPNHFGMDFAGLEAKLAISNTAWQCEGGKPGLPVHFRALEKDLKLLTKPIEVLNFTFTKPTTGAVDYQDTVVDVVEAGKVQAVLMWWEVSFDTDDSVVYSTKPDAQNWQDHWVQVVFPFVVNIQARPNDNLLLRAHHDDIRIWFDVDVAPQIDSLDEKKRSVLVDKPPCICGMHLICNASVSRCSLTLHVAKPTRRRFPRPLLSLVKIKLYARFPVSILAMDRCVHYWLLRTSKYQILTYNAVDAEVLNSGVKGLLPENIFMAFNFWLRRSAVSGLLHPSARVLPARARDKYFTRNFPYPVYMYPYKQASDVVELATLDFMQTVHTIASNVTILLKSSTANAVVVWVEYVLDVEGQHVVATGPAVRMQSNSSDSSHLSQLHLFSQQPG</sequence>
<evidence type="ECO:0000256" key="1">
    <source>
        <dbReference type="ARBA" id="ARBA00022691"/>
    </source>
</evidence>
<dbReference type="Gene3D" id="2.70.160.11">
    <property type="entry name" value="Hnrnp arginine n-methyltransferase1"/>
    <property type="match status" value="2"/>
</dbReference>
<dbReference type="EMBL" id="CAKKTJ010000138">
    <property type="protein sequence ID" value="CAH0476146.1"/>
    <property type="molecule type" value="Genomic_DNA"/>
</dbReference>
<dbReference type="InterPro" id="IPR029063">
    <property type="entry name" value="SAM-dependent_MTases_sf"/>
</dbReference>
<evidence type="ECO:0000256" key="2">
    <source>
        <dbReference type="SAM" id="MobiDB-lite"/>
    </source>
</evidence>
<accession>A0AAU9KWX6</accession>
<dbReference type="Proteomes" id="UP001160483">
    <property type="component" value="Unassembled WGS sequence"/>
</dbReference>
<evidence type="ECO:0000313" key="5">
    <source>
        <dbReference type="Proteomes" id="UP001160483"/>
    </source>
</evidence>
<protein>
    <recommendedName>
        <fullName evidence="3">Protein arginine N-methyltransferase domain-containing protein</fullName>
    </recommendedName>
</protein>
<comment type="caution">
    <text evidence="4">The sequence shown here is derived from an EMBL/GenBank/DDBJ whole genome shotgun (WGS) entry which is preliminary data.</text>
</comment>
<gene>
    <name evidence="4" type="ORF">PBS003_LOCUS2938</name>
</gene>
<evidence type="ECO:0000313" key="4">
    <source>
        <dbReference type="EMBL" id="CAH0476146.1"/>
    </source>
</evidence>